<comment type="caution">
    <text evidence="2">The sequence shown here is derived from an EMBL/GenBank/DDBJ whole genome shotgun (WGS) entry which is preliminary data.</text>
</comment>
<evidence type="ECO:0000313" key="3">
    <source>
        <dbReference type="Proteomes" id="UP000183700"/>
    </source>
</evidence>
<evidence type="ECO:0000313" key="2">
    <source>
        <dbReference type="EMBL" id="OJG35454.1"/>
    </source>
</evidence>
<dbReference type="AlphaFoldDB" id="A0A1L8SUE7"/>
<proteinExistence type="predicted"/>
<keyword evidence="3" id="KW-1185">Reference proteome</keyword>
<organism evidence="2 3">
    <name type="scientific">Enterococcus devriesei</name>
    <dbReference type="NCBI Taxonomy" id="319970"/>
    <lineage>
        <taxon>Bacteria</taxon>
        <taxon>Bacillati</taxon>
        <taxon>Bacillota</taxon>
        <taxon>Bacilli</taxon>
        <taxon>Lactobacillales</taxon>
        <taxon>Enterococcaceae</taxon>
        <taxon>Enterococcus</taxon>
    </lineage>
</organism>
<dbReference type="PANTHER" id="PTHR30383">
    <property type="entry name" value="THIOESTERASE 1/PROTEASE 1/LYSOPHOSPHOLIPASE L1"/>
    <property type="match status" value="1"/>
</dbReference>
<gene>
    <name evidence="2" type="ORF">RV00_GL002639</name>
</gene>
<dbReference type="Proteomes" id="UP000183700">
    <property type="component" value="Unassembled WGS sequence"/>
</dbReference>
<dbReference type="Gene3D" id="3.40.50.1110">
    <property type="entry name" value="SGNH hydrolase"/>
    <property type="match status" value="1"/>
</dbReference>
<dbReference type="InterPro" id="IPR051532">
    <property type="entry name" value="Ester_Hydrolysis_Enzymes"/>
</dbReference>
<dbReference type="SUPFAM" id="SSF52266">
    <property type="entry name" value="SGNH hydrolase"/>
    <property type="match status" value="1"/>
</dbReference>
<protein>
    <submittedName>
        <fullName evidence="2">Lysophospholipase</fullName>
    </submittedName>
</protein>
<dbReference type="GO" id="GO:0004622">
    <property type="term" value="F:phosphatidylcholine lysophospholipase activity"/>
    <property type="evidence" value="ECO:0007669"/>
    <property type="project" value="TreeGrafter"/>
</dbReference>
<reference evidence="2 3" key="1">
    <citation type="submission" date="2014-12" db="EMBL/GenBank/DDBJ databases">
        <title>Draft genome sequences of 29 type strains of Enterococci.</title>
        <authorList>
            <person name="Zhong Z."/>
            <person name="Sun Z."/>
            <person name="Liu W."/>
            <person name="Zhang W."/>
            <person name="Zhang H."/>
        </authorList>
    </citation>
    <scope>NUCLEOTIDE SEQUENCE [LARGE SCALE GENOMIC DNA]</scope>
    <source>
        <strain evidence="2 3">DSM 22802</strain>
    </source>
</reference>
<dbReference type="InterPro" id="IPR013830">
    <property type="entry name" value="SGNH_hydro"/>
</dbReference>
<sequence length="233" mass="26566">MKAGISMKDETVKLTKLNPKLKEFQDDLRSHYTAANKTAKKNQIVFVGSSLMEIFPIEKFQVEENLGLPLTIYNRGVRATTTKDVLDHLDTLIFDLKPRKIFINIGTNDIGFGLSETETLTNYRQLLTKIKEQLPETQVYVMKFYPINAVDEFIDPRSGETGRYSDKRTNQNLQAMSDQLGQLAETFGYSYIDVNEQLADSDGNLRKELSFDGAHLLPAGYQIVLQNLMPYLR</sequence>
<dbReference type="InterPro" id="IPR036514">
    <property type="entry name" value="SGNH_hydro_sf"/>
</dbReference>
<evidence type="ECO:0000259" key="1">
    <source>
        <dbReference type="Pfam" id="PF13472"/>
    </source>
</evidence>
<feature type="domain" description="SGNH hydrolase-type esterase" evidence="1">
    <location>
        <begin position="69"/>
        <end position="223"/>
    </location>
</feature>
<accession>A0A1L8SUE7</accession>
<name>A0A1L8SUE7_9ENTE</name>
<dbReference type="PANTHER" id="PTHR30383:SF5">
    <property type="entry name" value="SGNH HYDROLASE-TYPE ESTERASE DOMAIN-CONTAINING PROTEIN"/>
    <property type="match status" value="1"/>
</dbReference>
<dbReference type="Pfam" id="PF13472">
    <property type="entry name" value="Lipase_GDSL_2"/>
    <property type="match status" value="1"/>
</dbReference>
<dbReference type="EMBL" id="JXKM01000006">
    <property type="protein sequence ID" value="OJG35454.1"/>
    <property type="molecule type" value="Genomic_DNA"/>
</dbReference>
<dbReference type="STRING" id="319970.RV00_GL002639"/>